<evidence type="ECO:0000313" key="3">
    <source>
        <dbReference type="Proteomes" id="UP000673691"/>
    </source>
</evidence>
<comment type="caution">
    <text evidence="2">The sequence shown here is derived from an EMBL/GenBank/DDBJ whole genome shotgun (WGS) entry which is preliminary data.</text>
</comment>
<sequence length="773" mass="82942">CPPGPRAAAGPKNADYRPGNVDDGATLEWTAQTAAPTEGWRAYEREDARRLQAAHPAAATVLSAPPPPLLPAGRRALWADPAAVIAAGSAPNARQALTPRLYTTVTDRVSGPGFSIHMQQQRRPPQPKRSFADFASPDGPAPLPAAELGGDYRSGVKASSAAPAPPPLVQRTRATPLIVAGLGPKNAVGEFKAKKGEEPPVVGGRTPPFNHRATPPLPAIPVDGGGANKKPRADDLVGAASDAKPQAGGAPEVEMAPPLPADAEDAPATFSDYRELTAASDNFRAAAKASKDPFDFIAALKKRKSARIRGFSNATAALEFAYLNPVKKDNPYNLEIVEHDQVCRDNFYTISSEIGASKRQLARNLFVLDGILRAALLELQDICTRAAKWSLVNISGNVTHDLAAFASDQDAWCKGTMAAKLRDFEAQARALVESASRQSLKQAGFEVEPDGGCGKKEGAPAPAEAPAAGAGAPAADDAGQRRKLTFTEQAARRTECRRLQRFVKLVDYMIVNTMHMLAVNSVRTLLACIWRRCTDDLMELAEEDRGHIFAAVPTNHLLVAGFNAFTALTVPPNTLPPAEPHSETHAAAAAPPLFRTELLLHQQTSGLLYKPDHAEFLASVDALIKTIVAQTETYQLMTSTIAYLEQNDRFEEAEYSEGPSLAFIIFEGLYFQAVVARIKGALTGNFKLAVRHAEGFEKFRDMFLENSRMDFEAVKQQLCAASVPPISENEKIAAAGQVCEADETSPALAFFESSMSKYAAQNKEMELMPAETV</sequence>
<evidence type="ECO:0000256" key="1">
    <source>
        <dbReference type="SAM" id="MobiDB-lite"/>
    </source>
</evidence>
<dbReference type="Proteomes" id="UP000673691">
    <property type="component" value="Unassembled WGS sequence"/>
</dbReference>
<feature type="region of interest" description="Disordered" evidence="1">
    <location>
        <begin position="115"/>
        <end position="144"/>
    </location>
</feature>
<gene>
    <name evidence="2" type="ORF">BJ554DRAFT_36</name>
</gene>
<dbReference type="EMBL" id="JAEFCI010006652">
    <property type="protein sequence ID" value="KAG5459550.1"/>
    <property type="molecule type" value="Genomic_DNA"/>
</dbReference>
<feature type="region of interest" description="Disordered" evidence="1">
    <location>
        <begin position="1"/>
        <end position="25"/>
    </location>
</feature>
<feature type="region of interest" description="Disordered" evidence="1">
    <location>
        <begin position="441"/>
        <end position="481"/>
    </location>
</feature>
<feature type="non-terminal residue" evidence="2">
    <location>
        <position position="773"/>
    </location>
</feature>
<name>A0A8H7ZUI2_9FUNG</name>
<accession>A0A8H7ZUI2</accession>
<dbReference type="AlphaFoldDB" id="A0A8H7ZUI2"/>
<evidence type="ECO:0000313" key="2">
    <source>
        <dbReference type="EMBL" id="KAG5459550.1"/>
    </source>
</evidence>
<protein>
    <submittedName>
        <fullName evidence="2">Uncharacterized protein</fullName>
    </submittedName>
</protein>
<proteinExistence type="predicted"/>
<reference evidence="2 3" key="1">
    <citation type="journal article" name="Sci. Rep.">
        <title>Genome-scale phylogenetic analyses confirm Olpidium as the closest living zoosporic fungus to the non-flagellated, terrestrial fungi.</title>
        <authorList>
            <person name="Chang Y."/>
            <person name="Rochon D."/>
            <person name="Sekimoto S."/>
            <person name="Wang Y."/>
            <person name="Chovatia M."/>
            <person name="Sandor L."/>
            <person name="Salamov A."/>
            <person name="Grigoriev I.V."/>
            <person name="Stajich J.E."/>
            <person name="Spatafora J.W."/>
        </authorList>
    </citation>
    <scope>NUCLEOTIDE SEQUENCE [LARGE SCALE GENOMIC DNA]</scope>
    <source>
        <strain evidence="2">S191</strain>
    </source>
</reference>
<organism evidence="2 3">
    <name type="scientific">Olpidium bornovanus</name>
    <dbReference type="NCBI Taxonomy" id="278681"/>
    <lineage>
        <taxon>Eukaryota</taxon>
        <taxon>Fungi</taxon>
        <taxon>Fungi incertae sedis</taxon>
        <taxon>Olpidiomycota</taxon>
        <taxon>Olpidiomycotina</taxon>
        <taxon>Olpidiomycetes</taxon>
        <taxon>Olpidiales</taxon>
        <taxon>Olpidiaceae</taxon>
        <taxon>Olpidium</taxon>
    </lineage>
</organism>
<feature type="non-terminal residue" evidence="2">
    <location>
        <position position="1"/>
    </location>
</feature>
<keyword evidence="3" id="KW-1185">Reference proteome</keyword>
<feature type="region of interest" description="Disordered" evidence="1">
    <location>
        <begin position="210"/>
        <end position="255"/>
    </location>
</feature>
<dbReference type="OrthoDB" id="447173at2759"/>
<feature type="compositionally biased region" description="Low complexity" evidence="1">
    <location>
        <begin position="459"/>
        <end position="477"/>
    </location>
</feature>